<feature type="transmembrane region" description="Helical" evidence="1">
    <location>
        <begin position="12"/>
        <end position="33"/>
    </location>
</feature>
<protein>
    <submittedName>
        <fullName evidence="2">Uncharacterized protein</fullName>
    </submittedName>
</protein>
<dbReference type="EMBL" id="JPQT01000120">
    <property type="protein sequence ID" value="KFE48763.1"/>
    <property type="molecule type" value="Genomic_DNA"/>
</dbReference>
<keyword evidence="1" id="KW-0472">Membrane</keyword>
<keyword evidence="1" id="KW-0812">Transmembrane</keyword>
<accession>A0A085V000</accession>
<evidence type="ECO:0000256" key="1">
    <source>
        <dbReference type="SAM" id="Phobius"/>
    </source>
</evidence>
<feature type="transmembrane region" description="Helical" evidence="1">
    <location>
        <begin position="53"/>
        <end position="79"/>
    </location>
</feature>
<dbReference type="PATRIC" id="fig|317.174.peg.4332"/>
<feature type="transmembrane region" description="Helical" evidence="1">
    <location>
        <begin position="99"/>
        <end position="127"/>
    </location>
</feature>
<sequence length="140" mass="15919">MKAVIDERRTLVLLAWGAMDAIHIVWYSSHALLRGHMPYFHDLQATWMTVELFGFGVAGFALAFWTLEASLLASTWLLLKGNPYAKYLGYAQIPLRLWLFIPSVSLVPIAAAYLPMHIVMYTLLVLASEFLKGWSLNKYI</sequence>
<gene>
    <name evidence="2" type="ORF">IV02_21205</name>
</gene>
<proteinExistence type="predicted"/>
<organism evidence="2 3">
    <name type="scientific">Pseudomonas syringae</name>
    <dbReference type="NCBI Taxonomy" id="317"/>
    <lineage>
        <taxon>Bacteria</taxon>
        <taxon>Pseudomonadati</taxon>
        <taxon>Pseudomonadota</taxon>
        <taxon>Gammaproteobacteria</taxon>
        <taxon>Pseudomonadales</taxon>
        <taxon>Pseudomonadaceae</taxon>
        <taxon>Pseudomonas</taxon>
    </lineage>
</organism>
<reference evidence="2 3" key="1">
    <citation type="submission" date="2014-07" db="EMBL/GenBank/DDBJ databases">
        <title>Draft Genome Sequences of Environmental Pseudomonas syringae strains.</title>
        <authorList>
            <person name="Baltrus D.A."/>
            <person name="Berge O."/>
            <person name="Morris C."/>
        </authorList>
    </citation>
    <scope>NUCLEOTIDE SEQUENCE [LARGE SCALE GENOMIC DNA]</scope>
    <source>
        <strain evidence="2 3">CEB003</strain>
    </source>
</reference>
<keyword evidence="1" id="KW-1133">Transmembrane helix</keyword>
<evidence type="ECO:0000313" key="2">
    <source>
        <dbReference type="EMBL" id="KFE48763.1"/>
    </source>
</evidence>
<dbReference type="RefSeq" id="WP_047577478.1">
    <property type="nucleotide sequence ID" value="NZ_JPQT01000120.1"/>
</dbReference>
<name>A0A085V000_PSESX</name>
<evidence type="ECO:0000313" key="3">
    <source>
        <dbReference type="Proteomes" id="UP000028643"/>
    </source>
</evidence>
<comment type="caution">
    <text evidence="2">The sequence shown here is derived from an EMBL/GenBank/DDBJ whole genome shotgun (WGS) entry which is preliminary data.</text>
</comment>
<dbReference type="Proteomes" id="UP000028643">
    <property type="component" value="Unassembled WGS sequence"/>
</dbReference>
<dbReference type="AlphaFoldDB" id="A0A085V000"/>